<feature type="compositionally biased region" description="Low complexity" evidence="1">
    <location>
        <begin position="137"/>
        <end position="153"/>
    </location>
</feature>
<feature type="region of interest" description="Disordered" evidence="1">
    <location>
        <begin position="104"/>
        <end position="154"/>
    </location>
</feature>
<dbReference type="EMBL" id="CAXAMN010023317">
    <property type="protein sequence ID" value="CAK9076754.1"/>
    <property type="molecule type" value="Genomic_DNA"/>
</dbReference>
<evidence type="ECO:0000256" key="1">
    <source>
        <dbReference type="SAM" id="MobiDB-lite"/>
    </source>
</evidence>
<gene>
    <name evidence="2" type="ORF">CCMP2556_LOCUS37824</name>
</gene>
<dbReference type="Proteomes" id="UP001642484">
    <property type="component" value="Unassembled WGS sequence"/>
</dbReference>
<evidence type="ECO:0000313" key="2">
    <source>
        <dbReference type="EMBL" id="CAK9076754.1"/>
    </source>
</evidence>
<feature type="compositionally biased region" description="Pro residues" evidence="1">
    <location>
        <begin position="342"/>
        <end position="357"/>
    </location>
</feature>
<feature type="region of interest" description="Disordered" evidence="1">
    <location>
        <begin position="298"/>
        <end position="362"/>
    </location>
</feature>
<protein>
    <submittedName>
        <fullName evidence="2">Uncharacterized protein</fullName>
    </submittedName>
</protein>
<sequence>MLLRARLRSAIEVALPRPPTKMRLLSPELRSAIEEKQLATKRAAKTAHGEPAEQDVIREARKIESQGGVGGHGAGHGPWASSAPGYGAQGAYGPHAGAYGYGSQRGWPGAHGPPRQRFAHPGQHLHDGPRGVHHGRAASAGAAGPGQAQSNNGQMVDVVPWNGRMEEGPCDPESVFEVRAKVRDLAPHLLSSGCEKYVMDADKMLNNLPTDFASDMVPACKNDYLVKSAAKTVYDVERCAQVAMARAEHMNEEDKVEMEKILDELRVARTRVLVPVNGYASPASFPGHAHMSAKEWREFDHSGSAGQSASHWGKGPHSLPQSGHHHGFGGGAPPMGDSYGHPPQPAAPFHPGGPPPGMMEADLTPKQQEIRDAIVNAQKLAKDKVDKEGYMRVGPIKTGPGPMPPAPKMPVFQEPGPSLDNSEVPVHLPVWSKDQLVPPAMAMCPWLACSALAFLEVPQLKPGRRRRFKLAVDFFG</sequence>
<reference evidence="2 3" key="1">
    <citation type="submission" date="2024-02" db="EMBL/GenBank/DDBJ databases">
        <authorList>
            <person name="Chen Y."/>
            <person name="Shah S."/>
            <person name="Dougan E. K."/>
            <person name="Thang M."/>
            <person name="Chan C."/>
        </authorList>
    </citation>
    <scope>NUCLEOTIDE SEQUENCE [LARGE SCALE GENOMIC DNA]</scope>
</reference>
<keyword evidence="3" id="KW-1185">Reference proteome</keyword>
<name>A0ABP0PLM6_9DINO</name>
<evidence type="ECO:0000313" key="3">
    <source>
        <dbReference type="Proteomes" id="UP001642484"/>
    </source>
</evidence>
<comment type="caution">
    <text evidence="2">The sequence shown here is derived from an EMBL/GenBank/DDBJ whole genome shotgun (WGS) entry which is preliminary data.</text>
</comment>
<organism evidence="2 3">
    <name type="scientific">Durusdinium trenchii</name>
    <dbReference type="NCBI Taxonomy" id="1381693"/>
    <lineage>
        <taxon>Eukaryota</taxon>
        <taxon>Sar</taxon>
        <taxon>Alveolata</taxon>
        <taxon>Dinophyceae</taxon>
        <taxon>Suessiales</taxon>
        <taxon>Symbiodiniaceae</taxon>
        <taxon>Durusdinium</taxon>
    </lineage>
</organism>
<accession>A0ABP0PLM6</accession>
<proteinExistence type="predicted"/>